<proteinExistence type="predicted"/>
<keyword evidence="3" id="KW-1185">Reference proteome</keyword>
<feature type="region of interest" description="Disordered" evidence="1">
    <location>
        <begin position="1"/>
        <end position="22"/>
    </location>
</feature>
<evidence type="ECO:0000313" key="3">
    <source>
        <dbReference type="Proteomes" id="UP001589647"/>
    </source>
</evidence>
<organism evidence="2 3">
    <name type="scientific">Nonomuraea spiralis</name>
    <dbReference type="NCBI Taxonomy" id="46182"/>
    <lineage>
        <taxon>Bacteria</taxon>
        <taxon>Bacillati</taxon>
        <taxon>Actinomycetota</taxon>
        <taxon>Actinomycetes</taxon>
        <taxon>Streptosporangiales</taxon>
        <taxon>Streptosporangiaceae</taxon>
        <taxon>Nonomuraea</taxon>
    </lineage>
</organism>
<feature type="compositionally biased region" description="Gly residues" evidence="1">
    <location>
        <begin position="316"/>
        <end position="331"/>
    </location>
</feature>
<sequence length="472" mass="47566">MAERRVVIRDTSQRPRSEPVTASREQIEAWLNATSDFEVHDRGLSYKKVAQVVRGVANALPQIGQDLSGAWRSDTSAQAQRALQMLSASGQEIAEAMDKMAEALTLYGRDYLPAAIAEVNAAKNAKTATPKPSAGASPTPPGTESTSPPVLSSETHDSAEPTPGLTKSPSEMKDDAARRALEKLNRHIVDLYDFKIPDSVVVDLPVVTPADGPAPERDMPLEQRTTYTKGSYWNGGGSGDDGSGGSGGSAGSGGTHGGTGGNGSGTSGGRDGGNGGTGGTDPRPGDHTPGTDTPGTDKPDTPGTDTPGTDTPGTDPSGGQGAGSTTGGGSTSTGDGTAPPVIDSNATDDRATQSQDVDTRDPRATETAGYQPTTTPTYPGTTNQPFVTQPAYPTPSAGTPAVIGGPGSYTQGSAPAAAARGAAGGGAGMPFLPYGGGGQGPEEGAAPETSTLLKEDNDVWSQHEGSISPVIG</sequence>
<dbReference type="Proteomes" id="UP001589647">
    <property type="component" value="Unassembled WGS sequence"/>
</dbReference>
<protein>
    <submittedName>
        <fullName evidence="2">Uncharacterized protein</fullName>
    </submittedName>
</protein>
<feature type="compositionally biased region" description="Basic and acidic residues" evidence="1">
    <location>
        <begin position="1"/>
        <end position="17"/>
    </location>
</feature>
<feature type="compositionally biased region" description="Basic and acidic residues" evidence="1">
    <location>
        <begin position="347"/>
        <end position="364"/>
    </location>
</feature>
<dbReference type="EMBL" id="JBHMEI010000037">
    <property type="protein sequence ID" value="MFB9206438.1"/>
    <property type="molecule type" value="Genomic_DNA"/>
</dbReference>
<gene>
    <name evidence="2" type="ORF">ACFFV7_34940</name>
</gene>
<name>A0ABV5IPI1_9ACTN</name>
<feature type="region of interest" description="Disordered" evidence="1">
    <location>
        <begin position="209"/>
        <end position="472"/>
    </location>
</feature>
<feature type="compositionally biased region" description="Gly residues" evidence="1">
    <location>
        <begin position="422"/>
        <end position="441"/>
    </location>
</feature>
<evidence type="ECO:0000256" key="1">
    <source>
        <dbReference type="SAM" id="MobiDB-lite"/>
    </source>
</evidence>
<dbReference type="RefSeq" id="WP_189651103.1">
    <property type="nucleotide sequence ID" value="NZ_BMRC01000017.1"/>
</dbReference>
<comment type="caution">
    <text evidence="2">The sequence shown here is derived from an EMBL/GenBank/DDBJ whole genome shotgun (WGS) entry which is preliminary data.</text>
</comment>
<feature type="compositionally biased region" description="Low complexity" evidence="1">
    <location>
        <begin position="301"/>
        <end position="315"/>
    </location>
</feature>
<feature type="compositionally biased region" description="Low complexity" evidence="1">
    <location>
        <begin position="412"/>
        <end position="421"/>
    </location>
</feature>
<feature type="compositionally biased region" description="Low complexity" evidence="1">
    <location>
        <begin position="365"/>
        <end position="385"/>
    </location>
</feature>
<reference evidence="2 3" key="1">
    <citation type="submission" date="2024-09" db="EMBL/GenBank/DDBJ databases">
        <authorList>
            <person name="Sun Q."/>
            <person name="Mori K."/>
        </authorList>
    </citation>
    <scope>NUCLEOTIDE SEQUENCE [LARGE SCALE GENOMIC DNA]</scope>
    <source>
        <strain evidence="2 3">CCM 3426</strain>
    </source>
</reference>
<feature type="region of interest" description="Disordered" evidence="1">
    <location>
        <begin position="124"/>
        <end position="173"/>
    </location>
</feature>
<feature type="compositionally biased region" description="Gly residues" evidence="1">
    <location>
        <begin position="233"/>
        <end position="279"/>
    </location>
</feature>
<accession>A0ABV5IPI1</accession>
<evidence type="ECO:0000313" key="2">
    <source>
        <dbReference type="EMBL" id="MFB9206438.1"/>
    </source>
</evidence>